<dbReference type="GO" id="GO:0003729">
    <property type="term" value="F:mRNA binding"/>
    <property type="evidence" value="ECO:0007669"/>
    <property type="project" value="TreeGrafter"/>
</dbReference>
<evidence type="ECO:0000313" key="4">
    <source>
        <dbReference type="EMBL" id="QQP42471.1"/>
    </source>
</evidence>
<evidence type="ECO:0000313" key="5">
    <source>
        <dbReference type="Proteomes" id="UP000595437"/>
    </source>
</evidence>
<gene>
    <name evidence="4" type="ORF">FKW44_017154</name>
</gene>
<protein>
    <submittedName>
        <fullName evidence="4">Uncharacterized protein</fullName>
    </submittedName>
</protein>
<keyword evidence="5" id="KW-1185">Reference proteome</keyword>
<dbReference type="AlphaFoldDB" id="A0A7T8H3I4"/>
<dbReference type="GO" id="GO:0006406">
    <property type="term" value="P:mRNA export from nucleus"/>
    <property type="evidence" value="ECO:0007669"/>
    <property type="project" value="TreeGrafter"/>
</dbReference>
<organism evidence="4 5">
    <name type="scientific">Caligus rogercresseyi</name>
    <name type="common">Sea louse</name>
    <dbReference type="NCBI Taxonomy" id="217165"/>
    <lineage>
        <taxon>Eukaryota</taxon>
        <taxon>Metazoa</taxon>
        <taxon>Ecdysozoa</taxon>
        <taxon>Arthropoda</taxon>
        <taxon>Crustacea</taxon>
        <taxon>Multicrustacea</taxon>
        <taxon>Hexanauplia</taxon>
        <taxon>Copepoda</taxon>
        <taxon>Siphonostomatoida</taxon>
        <taxon>Caligidae</taxon>
        <taxon>Caligus</taxon>
    </lineage>
</organism>
<evidence type="ECO:0000256" key="1">
    <source>
        <dbReference type="ARBA" id="ARBA00004123"/>
    </source>
</evidence>
<name>A0A7T8H3I4_CALRO</name>
<sequence length="102" mass="12375">RASEINELKTQIAMHFLSMKKLNRLDKIRLRRSREMTMQAKQRVDTFHLQLQNLKYEVMHLQKETKCRQFRSKDQDIDLVSLEEFYKEAPEEIADPVSYQFI</sequence>
<dbReference type="PANTHER" id="PTHR13375">
    <property type="entry name" value="FMS INTERACTING PROTEIN"/>
    <property type="match status" value="1"/>
</dbReference>
<comment type="similarity">
    <text evidence="2">Belongs to the THOC5 family.</text>
</comment>
<evidence type="ECO:0000256" key="2">
    <source>
        <dbReference type="ARBA" id="ARBA00008044"/>
    </source>
</evidence>
<keyword evidence="3" id="KW-0539">Nucleus</keyword>
<proteinExistence type="inferred from homology"/>
<reference evidence="5" key="1">
    <citation type="submission" date="2021-01" db="EMBL/GenBank/DDBJ databases">
        <title>Caligus Genome Assembly.</title>
        <authorList>
            <person name="Gallardo-Escarate C."/>
        </authorList>
    </citation>
    <scope>NUCLEOTIDE SEQUENCE [LARGE SCALE GENOMIC DNA]</scope>
</reference>
<dbReference type="OrthoDB" id="20582at2759"/>
<dbReference type="EMBL" id="CP045900">
    <property type="protein sequence ID" value="QQP42471.1"/>
    <property type="molecule type" value="Genomic_DNA"/>
</dbReference>
<comment type="subcellular location">
    <subcellularLocation>
        <location evidence="1">Nucleus</location>
    </subcellularLocation>
</comment>
<dbReference type="Proteomes" id="UP000595437">
    <property type="component" value="Chromosome 11"/>
</dbReference>
<feature type="non-terminal residue" evidence="4">
    <location>
        <position position="1"/>
    </location>
</feature>
<dbReference type="Pfam" id="PF09766">
    <property type="entry name" value="FmiP_Thoc5"/>
    <property type="match status" value="1"/>
</dbReference>
<evidence type="ECO:0000256" key="3">
    <source>
        <dbReference type="ARBA" id="ARBA00023242"/>
    </source>
</evidence>
<dbReference type="PANTHER" id="PTHR13375:SF3">
    <property type="entry name" value="THO COMPLEX SUBUNIT 5 HOMOLOG"/>
    <property type="match status" value="1"/>
</dbReference>
<dbReference type="InterPro" id="IPR019163">
    <property type="entry name" value="THO_Thoc5"/>
</dbReference>
<accession>A0A7T8H3I4</accession>
<dbReference type="GO" id="GO:0000445">
    <property type="term" value="C:THO complex part of transcription export complex"/>
    <property type="evidence" value="ECO:0007669"/>
    <property type="project" value="TreeGrafter"/>
</dbReference>